<evidence type="ECO:0000256" key="1">
    <source>
        <dbReference type="ARBA" id="ARBA00022729"/>
    </source>
</evidence>
<proteinExistence type="predicted"/>
<dbReference type="Gene3D" id="2.130.10.130">
    <property type="entry name" value="Integrin alpha, N-terminal"/>
    <property type="match status" value="2"/>
</dbReference>
<evidence type="ECO:0000313" key="3">
    <source>
        <dbReference type="Proteomes" id="UP000753961"/>
    </source>
</evidence>
<dbReference type="InterPro" id="IPR013517">
    <property type="entry name" value="FG-GAP"/>
</dbReference>
<comment type="caution">
    <text evidence="2">The sequence shown here is derived from an EMBL/GenBank/DDBJ whole genome shotgun (WGS) entry which is preliminary data.</text>
</comment>
<protein>
    <submittedName>
        <fullName evidence="2">VCBS repeat-containing protein</fullName>
    </submittedName>
</protein>
<dbReference type="PANTHER" id="PTHR44103">
    <property type="entry name" value="PROPROTEIN CONVERTASE P"/>
    <property type="match status" value="1"/>
</dbReference>
<dbReference type="AlphaFoldDB" id="A0A953HQZ5"/>
<dbReference type="Pfam" id="PF13517">
    <property type="entry name" value="FG-GAP_3"/>
    <property type="match status" value="2"/>
</dbReference>
<accession>A0A953HQZ5</accession>
<dbReference type="PANTHER" id="PTHR44103:SF1">
    <property type="entry name" value="PROPROTEIN CONVERTASE P"/>
    <property type="match status" value="1"/>
</dbReference>
<dbReference type="EMBL" id="JAHVHU010000016">
    <property type="protein sequence ID" value="MBY5959659.1"/>
    <property type="molecule type" value="Genomic_DNA"/>
</dbReference>
<dbReference type="RefSeq" id="WP_222581195.1">
    <property type="nucleotide sequence ID" value="NZ_JAHVHU010000016.1"/>
</dbReference>
<gene>
    <name evidence="2" type="ORF">KUV50_16010</name>
</gene>
<dbReference type="Proteomes" id="UP000753961">
    <property type="component" value="Unassembled WGS sequence"/>
</dbReference>
<name>A0A953HQZ5_9BACT</name>
<reference evidence="2" key="1">
    <citation type="submission" date="2021-06" db="EMBL/GenBank/DDBJ databases">
        <title>44 bacteria genomes isolated from Dapeng, Shenzhen.</title>
        <authorList>
            <person name="Zheng W."/>
            <person name="Yu S."/>
            <person name="Huang Y."/>
        </authorList>
    </citation>
    <scope>NUCLEOTIDE SEQUENCE</scope>
    <source>
        <strain evidence="2">DP5N28-2</strain>
    </source>
</reference>
<keyword evidence="1" id="KW-0732">Signal</keyword>
<sequence>MTVALVVLVIELVSSEHDRYYLNSHKDTKVKHELVDSTWRMHQIDLHPPSGADGVKLADVNQDGVLDLVSGFEEGGVSRIYIHPGFSNTKNYWPYVELPSPDVEDALLIDLDGDGQLDLVTASEGQSNQIIFHWAPTASDEYLNADTWTSQVVPQTDGWGAWMFVVPADMDHQHGIDLLIGSKRKAGEKEEDKAIVGWLRSPEDPRNIHEWSFHPLTAAGWIMSIEARDVNGDQLPDIIISDRKSSTRNGLRWLENPGRNHPEFFKCWNSYSFGGKFDESMFHISADLDGDGKEEIVVPDLYRGLVILKQENADPVKPWFEKVIPSPSWAGSRGKAVTIGDLNMDGMLDLVLSFEEEGNVADIPFEQYKEQGKHSVVWATFQNDPMNGKWEFHKISGLKGRKFDLVNLVDVDGDGDLDVVTTDENEEGNGLGVVWYENPLR</sequence>
<evidence type="ECO:0000313" key="2">
    <source>
        <dbReference type="EMBL" id="MBY5959659.1"/>
    </source>
</evidence>
<keyword evidence="3" id="KW-1185">Reference proteome</keyword>
<dbReference type="InterPro" id="IPR028994">
    <property type="entry name" value="Integrin_alpha_N"/>
</dbReference>
<dbReference type="SUPFAM" id="SSF69318">
    <property type="entry name" value="Integrin alpha N-terminal domain"/>
    <property type="match status" value="1"/>
</dbReference>
<organism evidence="2 3">
    <name type="scientific">Membranihabitans marinus</name>
    <dbReference type="NCBI Taxonomy" id="1227546"/>
    <lineage>
        <taxon>Bacteria</taxon>
        <taxon>Pseudomonadati</taxon>
        <taxon>Bacteroidota</taxon>
        <taxon>Saprospiria</taxon>
        <taxon>Saprospirales</taxon>
        <taxon>Saprospiraceae</taxon>
        <taxon>Membranihabitans</taxon>
    </lineage>
</organism>